<dbReference type="CDD" id="cd05687">
    <property type="entry name" value="S1_RPS1_repeat_ec1_hs1"/>
    <property type="match status" value="1"/>
</dbReference>
<dbReference type="Gene3D" id="2.40.50.140">
    <property type="entry name" value="Nucleic acid-binding proteins"/>
    <property type="match status" value="3"/>
</dbReference>
<feature type="binding site" evidence="5">
    <location>
        <position position="128"/>
    </location>
    <ligand>
        <name>isopentenyl diphosphate</name>
        <dbReference type="ChEBI" id="CHEBI:128769"/>
    </ligand>
</feature>
<dbReference type="CDD" id="cd05688">
    <property type="entry name" value="S1_RPS1_repeat_ec3"/>
    <property type="match status" value="1"/>
</dbReference>
<dbReference type="NCBIfam" id="NF000907">
    <property type="entry name" value="PRK00087.1"/>
    <property type="match status" value="1"/>
</dbReference>
<feature type="binding site" evidence="5">
    <location>
        <position position="43"/>
    </location>
    <ligand>
        <name>(2E)-4-hydroxy-3-methylbut-2-enyl diphosphate</name>
        <dbReference type="ChEBI" id="CHEBI:128753"/>
    </ligand>
</feature>
<feature type="domain" description="S1 motif" evidence="7">
    <location>
        <begin position="567"/>
        <end position="636"/>
    </location>
</feature>
<dbReference type="PROSITE" id="PS50126">
    <property type="entry name" value="S1"/>
    <property type="match status" value="4"/>
</dbReference>
<evidence type="ECO:0000256" key="5">
    <source>
        <dbReference type="HAMAP-Rule" id="MF_00191"/>
    </source>
</evidence>
<dbReference type="InterPro" id="IPR012340">
    <property type="entry name" value="NA-bd_OB-fold"/>
</dbReference>
<feature type="binding site" evidence="5">
    <location>
        <position position="128"/>
    </location>
    <ligand>
        <name>(2E)-4-hydroxy-3-methylbut-2-enyl diphosphate</name>
        <dbReference type="ChEBI" id="CHEBI:128753"/>
    </ligand>
</feature>
<dbReference type="Pfam" id="PF00575">
    <property type="entry name" value="S1"/>
    <property type="match status" value="3"/>
</dbReference>
<dbReference type="Gene3D" id="3.40.1010.20">
    <property type="entry name" value="4-hydroxy-3-methylbut-2-enyl diphosphate reductase, catalytic domain"/>
    <property type="match status" value="2"/>
</dbReference>
<evidence type="ECO:0000256" key="4">
    <source>
        <dbReference type="ARBA" id="ARBA00023014"/>
    </source>
</evidence>
<feature type="binding site" evidence="5">
    <location>
        <position position="222"/>
    </location>
    <ligand>
        <name>(2E)-4-hydroxy-3-methylbut-2-enyl diphosphate</name>
        <dbReference type="ChEBI" id="CHEBI:128753"/>
    </ligand>
</feature>
<feature type="binding site" evidence="5">
    <location>
        <position position="221"/>
    </location>
    <ligand>
        <name>dimethylallyl diphosphate</name>
        <dbReference type="ChEBI" id="CHEBI:57623"/>
    </ligand>
</feature>
<feature type="binding site" evidence="5">
    <location>
        <position position="220"/>
    </location>
    <ligand>
        <name>isopentenyl diphosphate</name>
        <dbReference type="ChEBI" id="CHEBI:128769"/>
    </ligand>
</feature>
<keyword evidence="6" id="KW-0175">Coiled coil</keyword>
<dbReference type="InterPro" id="IPR003451">
    <property type="entry name" value="LytB/IspH"/>
</dbReference>
<dbReference type="HAMAP" id="MF_00191">
    <property type="entry name" value="IspH"/>
    <property type="match status" value="1"/>
</dbReference>
<feature type="binding site" evidence="5">
    <location>
        <position position="192"/>
    </location>
    <ligand>
        <name>[4Fe-4S] cluster</name>
        <dbReference type="ChEBI" id="CHEBI:49883"/>
    </ligand>
</feature>
<comment type="pathway">
    <text evidence="5">Isoprenoid biosynthesis; isopentenyl diphosphate biosynthesis via DXP pathway; isopentenyl diphosphate from 1-deoxy-D-xylulose 5-phosphate: step 6/6.</text>
</comment>
<feature type="binding site" evidence="5">
    <location>
        <position position="13"/>
    </location>
    <ligand>
        <name>[4Fe-4S] cluster</name>
        <dbReference type="ChEBI" id="CHEBI:49883"/>
    </ligand>
</feature>
<keyword evidence="4 5" id="KW-0411">Iron-sulfur</keyword>
<organism evidence="8 9">
    <name type="scientific">Hathewaya limosa</name>
    <name type="common">Clostridium limosum</name>
    <dbReference type="NCBI Taxonomy" id="1536"/>
    <lineage>
        <taxon>Bacteria</taxon>
        <taxon>Bacillati</taxon>
        <taxon>Bacillota</taxon>
        <taxon>Clostridia</taxon>
        <taxon>Eubacteriales</taxon>
        <taxon>Clostridiaceae</taxon>
        <taxon>Hathewaya</taxon>
    </lineage>
</organism>
<comment type="catalytic activity">
    <reaction evidence="5">
        <text>dimethylallyl diphosphate + 2 oxidized [2Fe-2S]-[ferredoxin] + H2O = (2E)-4-hydroxy-3-methylbut-2-enyl diphosphate + 2 reduced [2Fe-2S]-[ferredoxin] + 2 H(+)</text>
        <dbReference type="Rhea" id="RHEA:24825"/>
        <dbReference type="Rhea" id="RHEA-COMP:10000"/>
        <dbReference type="Rhea" id="RHEA-COMP:10001"/>
        <dbReference type="ChEBI" id="CHEBI:15377"/>
        <dbReference type="ChEBI" id="CHEBI:15378"/>
        <dbReference type="ChEBI" id="CHEBI:33737"/>
        <dbReference type="ChEBI" id="CHEBI:33738"/>
        <dbReference type="ChEBI" id="CHEBI:57623"/>
        <dbReference type="ChEBI" id="CHEBI:128753"/>
        <dbReference type="EC" id="1.17.7.4"/>
    </reaction>
</comment>
<keyword evidence="5 8" id="KW-0560">Oxidoreductase</keyword>
<feature type="binding site" evidence="5">
    <location>
        <position position="221"/>
    </location>
    <ligand>
        <name>isopentenyl diphosphate</name>
        <dbReference type="ChEBI" id="CHEBI:128769"/>
    </ligand>
</feature>
<dbReference type="Gene3D" id="3.40.50.11270">
    <property type="match status" value="1"/>
</dbReference>
<comment type="caution">
    <text evidence="8">The sequence shown here is derived from an EMBL/GenBank/DDBJ whole genome shotgun (WGS) entry which is preliminary data.</text>
</comment>
<dbReference type="PRINTS" id="PR00681">
    <property type="entry name" value="RIBOSOMALS1"/>
</dbReference>
<dbReference type="SMART" id="SM00316">
    <property type="entry name" value="S1"/>
    <property type="match status" value="4"/>
</dbReference>
<comment type="catalytic activity">
    <reaction evidence="5">
        <text>isopentenyl diphosphate + 2 oxidized [2Fe-2S]-[ferredoxin] + H2O = (2E)-4-hydroxy-3-methylbut-2-enyl diphosphate + 2 reduced [2Fe-2S]-[ferredoxin] + 2 H(+)</text>
        <dbReference type="Rhea" id="RHEA:24488"/>
        <dbReference type="Rhea" id="RHEA-COMP:10000"/>
        <dbReference type="Rhea" id="RHEA-COMP:10001"/>
        <dbReference type="ChEBI" id="CHEBI:15377"/>
        <dbReference type="ChEBI" id="CHEBI:15378"/>
        <dbReference type="ChEBI" id="CHEBI:33737"/>
        <dbReference type="ChEBI" id="CHEBI:33738"/>
        <dbReference type="ChEBI" id="CHEBI:128753"/>
        <dbReference type="ChEBI" id="CHEBI:128769"/>
        <dbReference type="EC" id="1.17.7.4"/>
    </reaction>
</comment>
<dbReference type="NCBIfam" id="NF002187">
    <property type="entry name" value="PRK01045.1-1"/>
    <property type="match status" value="1"/>
</dbReference>
<dbReference type="InterPro" id="IPR003029">
    <property type="entry name" value="S1_domain"/>
</dbReference>
<keyword evidence="9" id="KW-1185">Reference proteome</keyword>
<evidence type="ECO:0000313" key="9">
    <source>
        <dbReference type="Proteomes" id="UP001224418"/>
    </source>
</evidence>
<name>A0ABU0JU27_HATLI</name>
<dbReference type="PANTHER" id="PTHR30426:SF0">
    <property type="entry name" value="4-HYDROXY-3-METHYLBUT-2-ENYL DIPHOSPHATE REDUCTASE"/>
    <property type="match status" value="1"/>
</dbReference>
<feature type="binding site" evidence="5">
    <location>
        <position position="266"/>
    </location>
    <ligand>
        <name>(2E)-4-hydroxy-3-methylbut-2-enyl diphosphate</name>
        <dbReference type="ChEBI" id="CHEBI:128753"/>
    </ligand>
</feature>
<sequence length="641" mass="72156">MREIKLADKAGFCFGVKRAVDTAITSKEQSVNKNIYTFGPLIHNNDVVENLKENNIYSIELEEIENLTEGDTIIIRSHGIKPSIMNTLKNRNLNVIDATCPYVATIHRKVAKYYAEGYKIVIVGDKQHPEVIGINGWCNDEAIISKDGTELKGIKGKVCIVSQTTEKQSNWKKVLNVLVDNCKEFVAMNTICSATETRQKSAEELSKEVDLMIVIGGKNSSNTAKLYEICKKNCKNTYHIENSSEIPDELIKNKDLKKIGVTAGASTPNWIIEEAMKKMSNIDNNEVNMNEQLEFMEQNETEIYIGKIVKGEIVSLNEKEAFIDLNYKSDAVLPLDEVTTENNVTMNDLFKVGDIVEGKVIKVKNSDGNVVLSRIEVERAEAYKILKESFEDKKILTVKVKQEVKGGFICNFKGIKVFLPGSLVKFDNSEDVSNILNTEIEVRVIEFNKQKNNTKIVVSRRAILAEEKIKNEEIAWNNIKKGEVVEGIVRRINDFGAFVDVQGVDGLLHISEISWGKVESIKDELKIGEKIKVCVLEADKENKKLSLSIKKLSENPWNNIEEKYPVGSIVLGKVVRFSQFGAFVELEPGVDALLHISQISHDRVENLNDVLKINQSIKARIIEVQGEKRRISLSTKDLMDM</sequence>
<feature type="binding site" evidence="5">
    <location>
        <position position="100"/>
    </location>
    <ligand>
        <name>[4Fe-4S] cluster</name>
        <dbReference type="ChEBI" id="CHEBI:49883"/>
    </ligand>
</feature>
<dbReference type="Proteomes" id="UP001224418">
    <property type="component" value="Unassembled WGS sequence"/>
</dbReference>
<feature type="binding site" evidence="5">
    <location>
        <position position="78"/>
    </location>
    <ligand>
        <name>dimethylallyl diphosphate</name>
        <dbReference type="ChEBI" id="CHEBI:57623"/>
    </ligand>
</feature>
<feature type="binding site" evidence="5">
    <location>
        <position position="43"/>
    </location>
    <ligand>
        <name>isopentenyl diphosphate</name>
        <dbReference type="ChEBI" id="CHEBI:128769"/>
    </ligand>
</feature>
<keyword evidence="5" id="KW-0414">Isoprene biosynthesis</keyword>
<keyword evidence="1 5" id="KW-0004">4Fe-4S</keyword>
<evidence type="ECO:0000256" key="3">
    <source>
        <dbReference type="ARBA" id="ARBA00023004"/>
    </source>
</evidence>
<evidence type="ECO:0000256" key="2">
    <source>
        <dbReference type="ARBA" id="ARBA00022723"/>
    </source>
</evidence>
<feature type="binding site" evidence="5">
    <location>
        <position position="220"/>
    </location>
    <ligand>
        <name>dimethylallyl diphosphate</name>
        <dbReference type="ChEBI" id="CHEBI:57623"/>
    </ligand>
</feature>
<dbReference type="GO" id="GO:0051745">
    <property type="term" value="F:4-hydroxy-3-methylbut-2-enyl diphosphate reductase activity"/>
    <property type="evidence" value="ECO:0007669"/>
    <property type="project" value="UniProtKB-EC"/>
</dbReference>
<feature type="domain" description="S1 motif" evidence="7">
    <location>
        <begin position="482"/>
        <end position="550"/>
    </location>
</feature>
<feature type="binding site" evidence="5">
    <location>
        <position position="43"/>
    </location>
    <ligand>
        <name>dimethylallyl diphosphate</name>
        <dbReference type="ChEBI" id="CHEBI:57623"/>
    </ligand>
</feature>
<evidence type="ECO:0000313" key="8">
    <source>
        <dbReference type="EMBL" id="MDQ0480605.1"/>
    </source>
</evidence>
<feature type="domain" description="S1 motif" evidence="7">
    <location>
        <begin position="306"/>
        <end position="375"/>
    </location>
</feature>
<protein>
    <recommendedName>
        <fullName evidence="5">4-hydroxy-3-methylbut-2-enyl diphosphate reductase</fullName>
        <shortName evidence="5">HMBPP reductase</shortName>
        <ecNumber evidence="5">1.17.7.4</ecNumber>
    </recommendedName>
</protein>
<feature type="coiled-coil region" evidence="6">
    <location>
        <begin position="272"/>
        <end position="299"/>
    </location>
</feature>
<feature type="binding site" evidence="5">
    <location>
        <position position="222"/>
    </location>
    <ligand>
        <name>dimethylallyl diphosphate</name>
        <dbReference type="ChEBI" id="CHEBI:57623"/>
    </ligand>
</feature>
<feature type="binding site" evidence="5">
    <location>
        <position position="78"/>
    </location>
    <ligand>
        <name>(2E)-4-hydroxy-3-methylbut-2-enyl diphosphate</name>
        <dbReference type="ChEBI" id="CHEBI:128753"/>
    </ligand>
</feature>
<dbReference type="CDD" id="cd04465">
    <property type="entry name" value="S1_RPS1_repeat_ec2_hs2"/>
    <property type="match status" value="1"/>
</dbReference>
<comment type="pathway">
    <text evidence="5">Isoprenoid biosynthesis; dimethylallyl diphosphate biosynthesis; dimethylallyl diphosphate from (2E)-4-hydroxy-3-methylbutenyl diphosphate: step 1/1.</text>
</comment>
<evidence type="ECO:0000259" key="7">
    <source>
        <dbReference type="PROSITE" id="PS50126"/>
    </source>
</evidence>
<feature type="binding site" evidence="5">
    <location>
        <position position="221"/>
    </location>
    <ligand>
        <name>(2E)-4-hydroxy-3-methylbut-2-enyl diphosphate</name>
        <dbReference type="ChEBI" id="CHEBI:128753"/>
    </ligand>
</feature>
<feature type="binding site" evidence="5">
    <location>
        <position position="266"/>
    </location>
    <ligand>
        <name>isopentenyl diphosphate</name>
        <dbReference type="ChEBI" id="CHEBI:128769"/>
    </ligand>
</feature>
<comment type="cofactor">
    <cofactor evidence="5">
        <name>[4Fe-4S] cluster</name>
        <dbReference type="ChEBI" id="CHEBI:49883"/>
    </cofactor>
    <text evidence="5">Binds 1 [4Fe-4S] cluster per subunit.</text>
</comment>
<comment type="function">
    <text evidence="5">Catalyzes the conversion of 1-hydroxy-2-methyl-2-(E)-butenyl 4-diphosphate (HMBPP) into a mixture of isopentenyl diphosphate (IPP) and dimethylallyl diphosphate (DMAPP). Acts in the terminal step of the DOXP/MEP pathway for isoprenoid precursor biosynthesis.</text>
</comment>
<feature type="domain" description="S1 motif" evidence="7">
    <location>
        <begin position="393"/>
        <end position="461"/>
    </location>
</feature>
<accession>A0ABU0JU27</accession>
<dbReference type="EC" id="1.17.7.4" evidence="5"/>
<keyword evidence="3 5" id="KW-0408">Iron</keyword>
<dbReference type="SUPFAM" id="SSF50249">
    <property type="entry name" value="Nucleic acid-binding proteins"/>
    <property type="match status" value="4"/>
</dbReference>
<dbReference type="InterPro" id="IPR035104">
    <property type="entry name" value="Ribosomal_protein_S1-like"/>
</dbReference>
<feature type="binding site" evidence="5">
    <location>
        <position position="222"/>
    </location>
    <ligand>
        <name>isopentenyl diphosphate</name>
        <dbReference type="ChEBI" id="CHEBI:128769"/>
    </ligand>
</feature>
<dbReference type="RefSeq" id="WP_307356674.1">
    <property type="nucleotide sequence ID" value="NZ_BAAACJ010000004.1"/>
</dbReference>
<feature type="binding site" evidence="5">
    <location>
        <position position="78"/>
    </location>
    <ligand>
        <name>isopentenyl diphosphate</name>
        <dbReference type="ChEBI" id="CHEBI:128769"/>
    </ligand>
</feature>
<dbReference type="Pfam" id="PF02401">
    <property type="entry name" value="LYTB"/>
    <property type="match status" value="1"/>
</dbReference>
<feature type="binding site" evidence="5">
    <location>
        <position position="220"/>
    </location>
    <ligand>
        <name>(2E)-4-hydroxy-3-methylbut-2-enyl diphosphate</name>
        <dbReference type="ChEBI" id="CHEBI:128753"/>
    </ligand>
</feature>
<proteinExistence type="inferred from homology"/>
<dbReference type="CDD" id="cd13944">
    <property type="entry name" value="lytB_ispH"/>
    <property type="match status" value="1"/>
</dbReference>
<feature type="active site" description="Proton donor" evidence="5">
    <location>
        <position position="130"/>
    </location>
</feature>
<reference evidence="8 9" key="1">
    <citation type="submission" date="2023-07" db="EMBL/GenBank/DDBJ databases">
        <title>Genomic Encyclopedia of Type Strains, Phase IV (KMG-IV): sequencing the most valuable type-strain genomes for metagenomic binning, comparative biology and taxonomic classification.</title>
        <authorList>
            <person name="Goeker M."/>
        </authorList>
    </citation>
    <scope>NUCLEOTIDE SEQUENCE [LARGE SCALE GENOMIC DNA]</scope>
    <source>
        <strain evidence="8 9">DSM 1400</strain>
    </source>
</reference>
<feature type="binding site" evidence="5">
    <location>
        <position position="266"/>
    </location>
    <ligand>
        <name>dimethylallyl diphosphate</name>
        <dbReference type="ChEBI" id="CHEBI:57623"/>
    </ligand>
</feature>
<keyword evidence="2 5" id="KW-0479">Metal-binding</keyword>
<dbReference type="NCBIfam" id="TIGR00216">
    <property type="entry name" value="ispH_lytB"/>
    <property type="match status" value="1"/>
</dbReference>
<gene>
    <name evidence="5" type="primary">ispH</name>
    <name evidence="8" type="ORF">QOZ93_002353</name>
</gene>
<feature type="binding site" evidence="5">
    <location>
        <position position="164"/>
    </location>
    <ligand>
        <name>(2E)-4-hydroxy-3-methylbut-2-enyl diphosphate</name>
        <dbReference type="ChEBI" id="CHEBI:128753"/>
    </ligand>
</feature>
<dbReference type="NCBIfam" id="NF009024">
    <property type="entry name" value="PRK12360.1"/>
    <property type="match status" value="1"/>
</dbReference>
<evidence type="ECO:0000256" key="1">
    <source>
        <dbReference type="ARBA" id="ARBA00022485"/>
    </source>
</evidence>
<dbReference type="EMBL" id="JAUSWN010000023">
    <property type="protein sequence ID" value="MDQ0480605.1"/>
    <property type="molecule type" value="Genomic_DNA"/>
</dbReference>
<feature type="binding site" evidence="5">
    <location>
        <position position="128"/>
    </location>
    <ligand>
        <name>dimethylallyl diphosphate</name>
        <dbReference type="ChEBI" id="CHEBI:57623"/>
    </ligand>
</feature>
<comment type="similarity">
    <text evidence="5">Belongs to the IspH family.</text>
</comment>
<dbReference type="PANTHER" id="PTHR30426">
    <property type="entry name" value="4-HYDROXY-3-METHYLBUT-2-ENYL DIPHOSPHATE REDUCTASE"/>
    <property type="match status" value="1"/>
</dbReference>
<evidence type="ECO:0000256" key="6">
    <source>
        <dbReference type="SAM" id="Coils"/>
    </source>
</evidence>